<keyword evidence="2" id="KW-1185">Reference proteome</keyword>
<evidence type="ECO:0000313" key="2">
    <source>
        <dbReference type="Proteomes" id="UP000675781"/>
    </source>
</evidence>
<dbReference type="EMBL" id="JAGSOG010000035">
    <property type="protein sequence ID" value="MBR7833611.1"/>
    <property type="molecule type" value="Genomic_DNA"/>
</dbReference>
<gene>
    <name evidence="1" type="ORF">KDL01_10065</name>
</gene>
<proteinExistence type="predicted"/>
<name>A0A941ELN4_9ACTN</name>
<protein>
    <submittedName>
        <fullName evidence="1">Uncharacterized protein</fullName>
    </submittedName>
</protein>
<dbReference type="AlphaFoldDB" id="A0A941ELN4"/>
<comment type="caution">
    <text evidence="1">The sequence shown here is derived from an EMBL/GenBank/DDBJ whole genome shotgun (WGS) entry which is preliminary data.</text>
</comment>
<dbReference type="RefSeq" id="WP_212528131.1">
    <property type="nucleotide sequence ID" value="NZ_JAGSOG010000035.1"/>
</dbReference>
<accession>A0A941ELN4</accession>
<reference evidence="1" key="1">
    <citation type="submission" date="2021-04" db="EMBL/GenBank/DDBJ databases">
        <title>Genome based classification of Actinospica acidithermotolerans sp. nov., an actinobacterium isolated from an Indonesian hot spring.</title>
        <authorList>
            <person name="Kusuma A.B."/>
            <person name="Putra K.E."/>
            <person name="Nafisah S."/>
            <person name="Loh J."/>
            <person name="Nouioui I."/>
            <person name="Goodfellow M."/>
        </authorList>
    </citation>
    <scope>NUCLEOTIDE SEQUENCE</scope>
    <source>
        <strain evidence="1">CSCA 57</strain>
    </source>
</reference>
<evidence type="ECO:0000313" key="1">
    <source>
        <dbReference type="EMBL" id="MBR7833611.1"/>
    </source>
</evidence>
<organism evidence="1 2">
    <name type="scientific">Actinospica durhamensis</name>
    <dbReference type="NCBI Taxonomy" id="1508375"/>
    <lineage>
        <taxon>Bacteria</taxon>
        <taxon>Bacillati</taxon>
        <taxon>Actinomycetota</taxon>
        <taxon>Actinomycetes</taxon>
        <taxon>Catenulisporales</taxon>
        <taxon>Actinospicaceae</taxon>
        <taxon>Actinospica</taxon>
    </lineage>
</organism>
<dbReference type="Proteomes" id="UP000675781">
    <property type="component" value="Unassembled WGS sequence"/>
</dbReference>
<sequence length="241" mass="25971">MDAAGVFSSGAPAEWSPRFAVIGARPGAVGVHGEEDGELAFAFAAGAALLAELWGEQDLDDSMILVVLYLLRHALELGLKRVVGTLARSLEFELREGQDPPVDLAKMNKDLAATHRLDVLARHLTRMAALFGFEVQGEVEAVCEMFAAVDPDGQWLRYSEVRVKTPGQGSVLAAARQAPVYVDVPQLLERAGTACAALDVLLGQVEELQDGQLWFGPDYAWREFAASLREESRAGRGDGPV</sequence>